<dbReference type="Gene3D" id="1.25.40.10">
    <property type="entry name" value="Tetratricopeptide repeat domain"/>
    <property type="match status" value="1"/>
</dbReference>
<evidence type="ECO:0000313" key="6">
    <source>
        <dbReference type="EMBL" id="QTH71524.1"/>
    </source>
</evidence>
<evidence type="ECO:0000256" key="1">
    <source>
        <dbReference type="ARBA" id="ARBA00012528"/>
    </source>
</evidence>
<dbReference type="SUPFAM" id="SSF55073">
    <property type="entry name" value="Nucleotide cyclase"/>
    <property type="match status" value="1"/>
</dbReference>
<evidence type="ECO:0000256" key="4">
    <source>
        <dbReference type="SAM" id="Phobius"/>
    </source>
</evidence>
<keyword evidence="7" id="KW-1185">Reference proteome</keyword>
<protein>
    <recommendedName>
        <fullName evidence="1">diguanylate cyclase</fullName>
        <ecNumber evidence="1">2.7.7.65</ecNumber>
    </recommendedName>
</protein>
<evidence type="ECO:0000259" key="5">
    <source>
        <dbReference type="PROSITE" id="PS50887"/>
    </source>
</evidence>
<organism evidence="6 7">
    <name type="scientific">Pseudoalteromonas xiamenensis</name>
    <dbReference type="NCBI Taxonomy" id="882626"/>
    <lineage>
        <taxon>Bacteria</taxon>
        <taxon>Pseudomonadati</taxon>
        <taxon>Pseudomonadota</taxon>
        <taxon>Gammaproteobacteria</taxon>
        <taxon>Alteromonadales</taxon>
        <taxon>Pseudoalteromonadaceae</taxon>
        <taxon>Pseudoalteromonas</taxon>
    </lineage>
</organism>
<dbReference type="EC" id="2.7.7.65" evidence="1"/>
<dbReference type="Proteomes" id="UP000664904">
    <property type="component" value="Chromosome"/>
</dbReference>
<keyword evidence="3" id="KW-0175">Coiled coil</keyword>
<dbReference type="EMBL" id="CP072133">
    <property type="protein sequence ID" value="QTH71524.1"/>
    <property type="molecule type" value="Genomic_DNA"/>
</dbReference>
<feature type="coiled-coil region" evidence="3">
    <location>
        <begin position="196"/>
        <end position="223"/>
    </location>
</feature>
<dbReference type="SMART" id="SM00267">
    <property type="entry name" value="GGDEF"/>
    <property type="match status" value="1"/>
</dbReference>
<name>A0A975DH92_9GAMM</name>
<proteinExistence type="predicted"/>
<sequence>MSLAYQADSLAKLSNNILDGLPAKYNLCMILLRKELLHEAQECYSEMKDVSVQFDLPRYKFWNPSGLGKVALANKEYKKALNYFEEAQLYENTAIVNPAHLIVLRNNQAKAYSALQQTNRALDRVDDALKLIESYHSPLNNRYLRQTLRLKANVLEKAKFFERAANVYAQYIDLLEETELETKAILEQEAKSFYEAEQHKLQLALADQKLATQEVELKKLQQEKSLTLAYILVFIVTVFSALIFWYFQRQFRLSKVQYFSKDPLTGLFNRLYLHNRLEKLIADHKGFCLVTLDLYEFKKFNDKYGYLVGDEVLRQLAAAMKESFRESQDIIVRSGGEEFVILCVSPSAEGVEARLDTVKQKLLLKTKQMVDDEVKFNTKVIRYTHQGLTTLLVQIDNAFRGHSNRKQKSQNVA</sequence>
<dbReference type="InterPro" id="IPR000160">
    <property type="entry name" value="GGDEF_dom"/>
</dbReference>
<dbReference type="PANTHER" id="PTHR45138">
    <property type="entry name" value="REGULATORY COMPONENTS OF SENSORY TRANSDUCTION SYSTEM"/>
    <property type="match status" value="1"/>
</dbReference>
<evidence type="ECO:0000256" key="3">
    <source>
        <dbReference type="SAM" id="Coils"/>
    </source>
</evidence>
<feature type="domain" description="GGDEF" evidence="5">
    <location>
        <begin position="285"/>
        <end position="413"/>
    </location>
</feature>
<feature type="transmembrane region" description="Helical" evidence="4">
    <location>
        <begin position="228"/>
        <end position="247"/>
    </location>
</feature>
<comment type="catalytic activity">
    <reaction evidence="2">
        <text>2 GTP = 3',3'-c-di-GMP + 2 diphosphate</text>
        <dbReference type="Rhea" id="RHEA:24898"/>
        <dbReference type="ChEBI" id="CHEBI:33019"/>
        <dbReference type="ChEBI" id="CHEBI:37565"/>
        <dbReference type="ChEBI" id="CHEBI:58805"/>
        <dbReference type="EC" id="2.7.7.65"/>
    </reaction>
</comment>
<dbReference type="InterPro" id="IPR043128">
    <property type="entry name" value="Rev_trsase/Diguanyl_cyclase"/>
</dbReference>
<dbReference type="PANTHER" id="PTHR45138:SF9">
    <property type="entry name" value="DIGUANYLATE CYCLASE DGCM-RELATED"/>
    <property type="match status" value="1"/>
</dbReference>
<dbReference type="SUPFAM" id="SSF48452">
    <property type="entry name" value="TPR-like"/>
    <property type="match status" value="1"/>
</dbReference>
<dbReference type="InterPro" id="IPR050469">
    <property type="entry name" value="Diguanylate_Cyclase"/>
</dbReference>
<evidence type="ECO:0000256" key="2">
    <source>
        <dbReference type="ARBA" id="ARBA00034247"/>
    </source>
</evidence>
<keyword evidence="4" id="KW-0812">Transmembrane</keyword>
<dbReference type="AlphaFoldDB" id="A0A975DH92"/>
<dbReference type="CDD" id="cd01949">
    <property type="entry name" value="GGDEF"/>
    <property type="match status" value="1"/>
</dbReference>
<gene>
    <name evidence="6" type="ORF">J5O05_00610</name>
</gene>
<keyword evidence="4" id="KW-1133">Transmembrane helix</keyword>
<dbReference type="KEGG" id="pxi:J5O05_00610"/>
<dbReference type="RefSeq" id="WP_208843150.1">
    <property type="nucleotide sequence ID" value="NZ_CP072133.1"/>
</dbReference>
<dbReference type="Pfam" id="PF00990">
    <property type="entry name" value="GGDEF"/>
    <property type="match status" value="1"/>
</dbReference>
<dbReference type="NCBIfam" id="TIGR00254">
    <property type="entry name" value="GGDEF"/>
    <property type="match status" value="1"/>
</dbReference>
<dbReference type="InterPro" id="IPR029787">
    <property type="entry name" value="Nucleotide_cyclase"/>
</dbReference>
<keyword evidence="4" id="KW-0472">Membrane</keyword>
<dbReference type="Gene3D" id="3.30.70.270">
    <property type="match status" value="1"/>
</dbReference>
<dbReference type="GO" id="GO:0052621">
    <property type="term" value="F:diguanylate cyclase activity"/>
    <property type="evidence" value="ECO:0007669"/>
    <property type="project" value="UniProtKB-EC"/>
</dbReference>
<dbReference type="InterPro" id="IPR011990">
    <property type="entry name" value="TPR-like_helical_dom_sf"/>
</dbReference>
<reference evidence="6" key="1">
    <citation type="submission" date="2021-03" db="EMBL/GenBank/DDBJ databases">
        <title>Complete Genome of Pseudoalteromonas xiamenensis STKMTI.2, a new potential marine bacterium producing anti-Vibrio compounds.</title>
        <authorList>
            <person name="Handayani D.P."/>
            <person name="Isnansetyo A."/>
            <person name="Istiqomah I."/>
            <person name="Jumina J."/>
        </authorList>
    </citation>
    <scope>NUCLEOTIDE SEQUENCE</scope>
    <source>
        <strain evidence="6">STKMTI.2</strain>
    </source>
</reference>
<evidence type="ECO:0000313" key="7">
    <source>
        <dbReference type="Proteomes" id="UP000664904"/>
    </source>
</evidence>
<dbReference type="PROSITE" id="PS50887">
    <property type="entry name" value="GGDEF"/>
    <property type="match status" value="1"/>
</dbReference>
<accession>A0A975DH92</accession>